<dbReference type="OrthoDB" id="5291101at2"/>
<proteinExistence type="predicted"/>
<comment type="caution">
    <text evidence="2">The sequence shown here is derived from an EMBL/GenBank/DDBJ whole genome shotgun (WGS) entry which is preliminary data.</text>
</comment>
<dbReference type="STRING" id="314256.OG2516_18840"/>
<dbReference type="SUPFAM" id="SSF53448">
    <property type="entry name" value="Nucleotide-diphospho-sugar transferases"/>
    <property type="match status" value="1"/>
</dbReference>
<feature type="domain" description="Glycosyltransferase 2-like" evidence="1">
    <location>
        <begin position="7"/>
        <end position="122"/>
    </location>
</feature>
<organism evidence="2 3">
    <name type="scientific">Oceanicola granulosus (strain ATCC BAA-861 / DSM 15982 / KCTC 12143 / HTCC2516)</name>
    <dbReference type="NCBI Taxonomy" id="314256"/>
    <lineage>
        <taxon>Bacteria</taxon>
        <taxon>Pseudomonadati</taxon>
        <taxon>Pseudomonadota</taxon>
        <taxon>Alphaproteobacteria</taxon>
        <taxon>Rhodobacterales</taxon>
        <taxon>Roseobacteraceae</taxon>
        <taxon>Oceanicola</taxon>
    </lineage>
</organism>
<dbReference type="CDD" id="cd00761">
    <property type="entry name" value="Glyco_tranf_GTA_type"/>
    <property type="match status" value="1"/>
</dbReference>
<dbReference type="EMBL" id="AAOT01000069">
    <property type="protein sequence ID" value="EAR49448.1"/>
    <property type="molecule type" value="Genomic_DNA"/>
</dbReference>
<reference evidence="2 3" key="1">
    <citation type="journal article" date="2010" name="J. Bacteriol.">
        <title>Genome sequences of Oceanicola granulosus HTCC2516(T) and Oceanicola batsensis HTCC2597(TDelta).</title>
        <authorList>
            <person name="Thrash J.C."/>
            <person name="Cho J.C."/>
            <person name="Vergin K.L."/>
            <person name="Giovannoni S.J."/>
        </authorList>
    </citation>
    <scope>NUCLEOTIDE SEQUENCE [LARGE SCALE GENOMIC DNA]</scope>
    <source>
        <strain evidence="3">ATCC BAA-861 / DSM 15982 / KCTC 12143 / HTCC2516</strain>
    </source>
</reference>
<dbReference type="InterPro" id="IPR029044">
    <property type="entry name" value="Nucleotide-diphossugar_trans"/>
</dbReference>
<dbReference type="Gene3D" id="3.90.550.10">
    <property type="entry name" value="Spore Coat Polysaccharide Biosynthesis Protein SpsA, Chain A"/>
    <property type="match status" value="1"/>
</dbReference>
<accession>Q2C9V0</accession>
<dbReference type="Proteomes" id="UP000003635">
    <property type="component" value="Unassembled WGS sequence"/>
</dbReference>
<dbReference type="AlphaFoldDB" id="Q2C9V0"/>
<dbReference type="Pfam" id="PF00535">
    <property type="entry name" value="Glycos_transf_2"/>
    <property type="match status" value="1"/>
</dbReference>
<sequence length="318" mass="34619">MSDSLALVVPARNDHAGLARLLAGAAATGCVAEAVVVDDASDPPLAPAPLRRAARGLPLTLLRQPRPRGAGAARNRALASVRASHLLYVDADDLVTPALPRLWADLRGRAYDFCHFRHAESGLSWRGAWGMPAQDEMLWAGAGLSAGALAGPLDTRQRAALAQTANYPWNKIYRTDFLRAHGLVCSETMVHNDIELHWASYADAETVLAADRPAVMHHFAARGGRLTNRTGIERLAAFVPLERLAARLVPEAPLALPYLRFASHFLAWVRANMRPELHPRFDRRTGHFVRRHIDAAGLARIARADPVLGLRLTLMGAL</sequence>
<evidence type="ECO:0000313" key="2">
    <source>
        <dbReference type="EMBL" id="EAR49448.1"/>
    </source>
</evidence>
<evidence type="ECO:0000259" key="1">
    <source>
        <dbReference type="Pfam" id="PF00535"/>
    </source>
</evidence>
<evidence type="ECO:0000313" key="3">
    <source>
        <dbReference type="Proteomes" id="UP000003635"/>
    </source>
</evidence>
<protein>
    <recommendedName>
        <fullName evidence="1">Glycosyltransferase 2-like domain-containing protein</fullName>
    </recommendedName>
</protein>
<gene>
    <name evidence="2" type="ORF">OG2516_18840</name>
</gene>
<dbReference type="RefSeq" id="WP_007257306.1">
    <property type="nucleotide sequence ID" value="NZ_CH724112.1"/>
</dbReference>
<dbReference type="InterPro" id="IPR001173">
    <property type="entry name" value="Glyco_trans_2-like"/>
</dbReference>
<keyword evidence="3" id="KW-1185">Reference proteome</keyword>
<dbReference type="eggNOG" id="COG0463">
    <property type="taxonomic scope" value="Bacteria"/>
</dbReference>
<dbReference type="HOGENOM" id="CLU_025996_25_1_5"/>
<name>Q2C9V0_OCEGH</name>